<dbReference type="PANTHER" id="PTHR30158">
    <property type="entry name" value="ACRA/E-RELATED COMPONENT OF DRUG EFFLUX TRANSPORTER"/>
    <property type="match status" value="1"/>
</dbReference>
<comment type="similarity">
    <text evidence="2">Belongs to the membrane fusion protein (MFP) (TC 8.A.1) family.</text>
</comment>
<evidence type="ECO:0000259" key="8">
    <source>
        <dbReference type="Pfam" id="PF25967"/>
    </source>
</evidence>
<protein>
    <submittedName>
        <fullName evidence="9">Efflux RND transporter periplasmic adaptor subunit</fullName>
    </submittedName>
</protein>
<dbReference type="PANTHER" id="PTHR30158:SF3">
    <property type="entry name" value="MULTIDRUG EFFLUX PUMP SUBUNIT ACRA-RELATED"/>
    <property type="match status" value="1"/>
</dbReference>
<feature type="domain" description="Multidrug resistance protein MdtA-like beta-barrel" evidence="7">
    <location>
        <begin position="214"/>
        <end position="302"/>
    </location>
</feature>
<dbReference type="Gene3D" id="2.40.50.100">
    <property type="match status" value="1"/>
</dbReference>
<dbReference type="EMBL" id="BAABWH010000005">
    <property type="protein sequence ID" value="GAA6145953.1"/>
    <property type="molecule type" value="Genomic_DNA"/>
</dbReference>
<evidence type="ECO:0000313" key="10">
    <source>
        <dbReference type="Proteomes" id="UP001481413"/>
    </source>
</evidence>
<evidence type="ECO:0000256" key="1">
    <source>
        <dbReference type="ARBA" id="ARBA00004519"/>
    </source>
</evidence>
<dbReference type="InterPro" id="IPR058625">
    <property type="entry name" value="MdtA-like_BSH"/>
</dbReference>
<dbReference type="InterPro" id="IPR058627">
    <property type="entry name" value="MdtA-like_C"/>
</dbReference>
<keyword evidence="3" id="KW-0175">Coiled coil</keyword>
<dbReference type="Pfam" id="PF25967">
    <property type="entry name" value="RND-MFP_C"/>
    <property type="match status" value="1"/>
</dbReference>
<name>A0ABQ0A0N4_9GAMM</name>
<evidence type="ECO:0000259" key="7">
    <source>
        <dbReference type="Pfam" id="PF25944"/>
    </source>
</evidence>
<dbReference type="SUPFAM" id="SSF111369">
    <property type="entry name" value="HlyD-like secretion proteins"/>
    <property type="match status" value="1"/>
</dbReference>
<feature type="chain" id="PRO_5045903748" evidence="4">
    <location>
        <begin position="20"/>
        <end position="393"/>
    </location>
</feature>
<evidence type="ECO:0000313" key="9">
    <source>
        <dbReference type="EMBL" id="GAA6145953.1"/>
    </source>
</evidence>
<feature type="domain" description="Multidrug resistance protein MdtA-like C-terminal permuted SH3" evidence="8">
    <location>
        <begin position="309"/>
        <end position="370"/>
    </location>
</feature>
<dbReference type="Gene3D" id="2.40.420.20">
    <property type="match status" value="1"/>
</dbReference>
<comment type="subcellular location">
    <subcellularLocation>
        <location evidence="1">Cell inner membrane</location>
        <topology evidence="1">Lipid-anchor</topology>
    </subcellularLocation>
</comment>
<dbReference type="RefSeq" id="WP_353295082.1">
    <property type="nucleotide sequence ID" value="NZ_BAABWH010000005.1"/>
</dbReference>
<dbReference type="Pfam" id="PF25917">
    <property type="entry name" value="BSH_RND"/>
    <property type="match status" value="1"/>
</dbReference>
<dbReference type="PROSITE" id="PS51257">
    <property type="entry name" value="PROKAR_LIPOPROTEIN"/>
    <property type="match status" value="1"/>
</dbReference>
<evidence type="ECO:0000256" key="3">
    <source>
        <dbReference type="SAM" id="Coils"/>
    </source>
</evidence>
<dbReference type="NCBIfam" id="TIGR01730">
    <property type="entry name" value="RND_mfp"/>
    <property type="match status" value="1"/>
</dbReference>
<feature type="domain" description="Multidrug resistance protein MdtA-like barrel-sandwich hybrid" evidence="6">
    <location>
        <begin position="68"/>
        <end position="209"/>
    </location>
</feature>
<feature type="signal peptide" evidence="4">
    <location>
        <begin position="1"/>
        <end position="19"/>
    </location>
</feature>
<dbReference type="Gene3D" id="2.40.30.170">
    <property type="match status" value="1"/>
</dbReference>
<comment type="caution">
    <text evidence="9">The sequence shown here is derived from an EMBL/GenBank/DDBJ whole genome shotgun (WGS) entry which is preliminary data.</text>
</comment>
<feature type="coiled-coil region" evidence="3">
    <location>
        <begin position="101"/>
        <end position="173"/>
    </location>
</feature>
<evidence type="ECO:0000259" key="6">
    <source>
        <dbReference type="Pfam" id="PF25917"/>
    </source>
</evidence>
<dbReference type="Proteomes" id="UP001481413">
    <property type="component" value="Unassembled WGS sequence"/>
</dbReference>
<feature type="domain" description="Multidrug resistance protein MdtA-like alpha-helical hairpin" evidence="5">
    <location>
        <begin position="107"/>
        <end position="177"/>
    </location>
</feature>
<organism evidence="9 10">
    <name type="scientific">Thalassolituus maritimus</name>
    <dbReference type="NCBI Taxonomy" id="484498"/>
    <lineage>
        <taxon>Bacteria</taxon>
        <taxon>Pseudomonadati</taxon>
        <taxon>Pseudomonadota</taxon>
        <taxon>Gammaproteobacteria</taxon>
        <taxon>Oceanospirillales</taxon>
        <taxon>Oceanospirillaceae</taxon>
        <taxon>Thalassolituus</taxon>
    </lineage>
</organism>
<proteinExistence type="inferred from homology"/>
<dbReference type="Pfam" id="PF25876">
    <property type="entry name" value="HH_MFP_RND"/>
    <property type="match status" value="1"/>
</dbReference>
<evidence type="ECO:0000259" key="5">
    <source>
        <dbReference type="Pfam" id="PF25876"/>
    </source>
</evidence>
<dbReference type="Pfam" id="PF25944">
    <property type="entry name" value="Beta-barrel_RND"/>
    <property type="match status" value="1"/>
</dbReference>
<dbReference type="Gene3D" id="1.10.287.470">
    <property type="entry name" value="Helix hairpin bin"/>
    <property type="match status" value="1"/>
</dbReference>
<gene>
    <name evidence="9" type="ORF">NBRC116585_20710</name>
</gene>
<sequence length="393" mass="41856">MRTSIRLPVLALAASFSLAGSLTGCGQQSGQQGAGGQMPPPQVGFVEVKAEPFTLVNELPGRTTPYQVAEVRPQVTGIIEKRLFKEGDRVKAGQPLYQLDDKLYQATLASAEADLANAEANRELAKLTDGRYNKLSQSEAVSQQELEDANAQLRVTEAQVAAAQARVDTARINTEYTTIKAPISGRIGRSSLTAGALVTANQAAALVTIRQLDPIYVDLTQSYEELRSLRAAMANGELVTTGDDKASIELALPDGTVYPHKGTLQFSEYAVDEQTGTVALRALIPNPDGALLPGMFVRARLPQGEREHAIVVPQKGISREPNGAASALVVGENNMVEKRIVKTEKAVGGKWLIKSGLEAGDKLIVDGLQKIRVGIPVTPVDTNADVAQQVTEG</sequence>
<evidence type="ECO:0000256" key="2">
    <source>
        <dbReference type="ARBA" id="ARBA00009477"/>
    </source>
</evidence>
<dbReference type="InterPro" id="IPR058626">
    <property type="entry name" value="MdtA-like_b-barrel"/>
</dbReference>
<dbReference type="InterPro" id="IPR006143">
    <property type="entry name" value="RND_pump_MFP"/>
</dbReference>
<reference evidence="9 10" key="1">
    <citation type="submission" date="2024-04" db="EMBL/GenBank/DDBJ databases">
        <title>Draft genome sequence of Thalassolituus maritimus NBRC 116585.</title>
        <authorList>
            <person name="Miyakawa T."/>
            <person name="Kusuya Y."/>
            <person name="Miura T."/>
        </authorList>
    </citation>
    <scope>NUCLEOTIDE SEQUENCE [LARGE SCALE GENOMIC DNA]</scope>
    <source>
        <strain evidence="9 10">5NW40-0001</strain>
    </source>
</reference>
<accession>A0ABQ0A0N4</accession>
<dbReference type="InterPro" id="IPR058624">
    <property type="entry name" value="MdtA-like_HH"/>
</dbReference>
<keyword evidence="10" id="KW-1185">Reference proteome</keyword>
<evidence type="ECO:0000256" key="4">
    <source>
        <dbReference type="SAM" id="SignalP"/>
    </source>
</evidence>
<keyword evidence="4" id="KW-0732">Signal</keyword>